<feature type="domain" description="CWH43-like N-terminal" evidence="7">
    <location>
        <begin position="12"/>
        <end position="126"/>
    </location>
</feature>
<protein>
    <recommendedName>
        <fullName evidence="7">CWH43-like N-terminal domain-containing protein</fullName>
    </recommendedName>
</protein>
<reference evidence="8" key="1">
    <citation type="submission" date="2019-05" db="EMBL/GenBank/DDBJ databases">
        <title>Annotation for the trematode Fasciolopsis buski.</title>
        <authorList>
            <person name="Choi Y.-J."/>
        </authorList>
    </citation>
    <scope>NUCLEOTIDE SEQUENCE</scope>
    <source>
        <strain evidence="8">HT</strain>
        <tissue evidence="8">Whole worm</tissue>
    </source>
</reference>
<dbReference type="InterPro" id="IPR050911">
    <property type="entry name" value="DRAM/TMEM150_Autophagy_Mod"/>
</dbReference>
<dbReference type="EMBL" id="LUCM01004512">
    <property type="protein sequence ID" value="KAA0194227.1"/>
    <property type="molecule type" value="Genomic_DNA"/>
</dbReference>
<keyword evidence="5 6" id="KW-0472">Membrane</keyword>
<evidence type="ECO:0000256" key="2">
    <source>
        <dbReference type="ARBA" id="ARBA00006565"/>
    </source>
</evidence>
<proteinExistence type="inferred from homology"/>
<evidence type="ECO:0000259" key="7">
    <source>
        <dbReference type="Pfam" id="PF10277"/>
    </source>
</evidence>
<dbReference type="InterPro" id="IPR019402">
    <property type="entry name" value="CWH43_N"/>
</dbReference>
<name>A0A8E0RUM1_9TREM</name>
<dbReference type="Proteomes" id="UP000728185">
    <property type="component" value="Unassembled WGS sequence"/>
</dbReference>
<comment type="similarity">
    <text evidence="2">Belongs to the DRAM/TMEM150 family.</text>
</comment>
<dbReference type="OrthoDB" id="191706at2759"/>
<accession>A0A8E0RUM1</accession>
<feature type="transmembrane region" description="Helical" evidence="6">
    <location>
        <begin position="58"/>
        <end position="81"/>
    </location>
</feature>
<comment type="caution">
    <text evidence="8">The sequence shown here is derived from an EMBL/GenBank/DDBJ whole genome shotgun (WGS) entry which is preliminary data.</text>
</comment>
<evidence type="ECO:0000256" key="1">
    <source>
        <dbReference type="ARBA" id="ARBA00004127"/>
    </source>
</evidence>
<comment type="subcellular location">
    <subcellularLocation>
        <location evidence="1">Endomembrane system</location>
        <topology evidence="1">Multi-pass membrane protein</topology>
    </subcellularLocation>
</comment>
<evidence type="ECO:0000256" key="5">
    <source>
        <dbReference type="ARBA" id="ARBA00023136"/>
    </source>
</evidence>
<sequence>MAFVSPHCVLSQETGVWSVHLAGATALYLFGCIYLVLVTHLSRCYFAHTSNLWQLRAGLGTVAFISAILLPTTGTVARFMYDGKNIRIWQPENRGYGLHVVSSTSEWLLSASFLLFYTTMIFELKDYTIVAIKVRHRWLKIPDDCDVVLS</sequence>
<organism evidence="8 9">
    <name type="scientific">Fasciolopsis buskii</name>
    <dbReference type="NCBI Taxonomy" id="27845"/>
    <lineage>
        <taxon>Eukaryota</taxon>
        <taxon>Metazoa</taxon>
        <taxon>Spiralia</taxon>
        <taxon>Lophotrochozoa</taxon>
        <taxon>Platyhelminthes</taxon>
        <taxon>Trematoda</taxon>
        <taxon>Digenea</taxon>
        <taxon>Plagiorchiida</taxon>
        <taxon>Echinostomata</taxon>
        <taxon>Echinostomatoidea</taxon>
        <taxon>Fasciolidae</taxon>
        <taxon>Fasciolopsis</taxon>
    </lineage>
</organism>
<dbReference type="PANTHER" id="PTHR21324">
    <property type="entry name" value="FASTING-INDUCIBLE INTEGRAL MEMBRANE PROTEIN TM6P1-RELATED"/>
    <property type="match status" value="1"/>
</dbReference>
<gene>
    <name evidence="8" type="ORF">FBUS_06132</name>
</gene>
<feature type="transmembrane region" description="Helical" evidence="6">
    <location>
        <begin position="96"/>
        <end position="117"/>
    </location>
</feature>
<dbReference type="GO" id="GO:0012505">
    <property type="term" value="C:endomembrane system"/>
    <property type="evidence" value="ECO:0007669"/>
    <property type="project" value="UniProtKB-SubCell"/>
</dbReference>
<dbReference type="AlphaFoldDB" id="A0A8E0RUM1"/>
<dbReference type="PANTHER" id="PTHR21324:SF2">
    <property type="entry name" value="EG:22E5.9 PROTEIN"/>
    <property type="match status" value="1"/>
</dbReference>
<dbReference type="Pfam" id="PF10277">
    <property type="entry name" value="Frag1"/>
    <property type="match status" value="1"/>
</dbReference>
<keyword evidence="9" id="KW-1185">Reference proteome</keyword>
<evidence type="ECO:0000256" key="4">
    <source>
        <dbReference type="ARBA" id="ARBA00022989"/>
    </source>
</evidence>
<keyword evidence="4 6" id="KW-1133">Transmembrane helix</keyword>
<evidence type="ECO:0000256" key="6">
    <source>
        <dbReference type="SAM" id="Phobius"/>
    </source>
</evidence>
<evidence type="ECO:0000313" key="9">
    <source>
        <dbReference type="Proteomes" id="UP000728185"/>
    </source>
</evidence>
<keyword evidence="3 6" id="KW-0812">Transmembrane</keyword>
<evidence type="ECO:0000256" key="3">
    <source>
        <dbReference type="ARBA" id="ARBA00022692"/>
    </source>
</evidence>
<evidence type="ECO:0000313" key="8">
    <source>
        <dbReference type="EMBL" id="KAA0194227.1"/>
    </source>
</evidence>
<feature type="transmembrane region" description="Helical" evidence="6">
    <location>
        <begin position="15"/>
        <end position="37"/>
    </location>
</feature>